<evidence type="ECO:0000256" key="1">
    <source>
        <dbReference type="SAM" id="Phobius"/>
    </source>
</evidence>
<sequence>MRRRIHAFSAVLALLFVAAFWISTVVSELFLSAAAVAQVKLAIAYALLGFVPVMMLTGASGFALGGKGRHPLLLAKRRRMSFIVANGLFVLAPAAVFLSIRAQAGSFDSVFYSVQALELAAGAANLGLIALNIRDGIRLGRRRI</sequence>
<reference evidence="2 3" key="1">
    <citation type="submission" date="2018-07" db="EMBL/GenBank/DDBJ databases">
        <authorList>
            <person name="Peeters C."/>
        </authorList>
    </citation>
    <scope>NUCLEOTIDE SEQUENCE [LARGE SCALE GENOMIC DNA]</scope>
    <source>
        <strain evidence="2 3">LMG 30378</strain>
    </source>
</reference>
<protein>
    <recommendedName>
        <fullName evidence="4">Transmembrane protein</fullName>
    </recommendedName>
</protein>
<name>A0A446D0T1_9BURK</name>
<dbReference type="AlphaFoldDB" id="A0A446D0T1"/>
<evidence type="ECO:0000313" key="3">
    <source>
        <dbReference type="Proteomes" id="UP000289465"/>
    </source>
</evidence>
<feature type="transmembrane region" description="Helical" evidence="1">
    <location>
        <begin position="43"/>
        <end position="64"/>
    </location>
</feature>
<organism evidence="2 3">
    <name type="scientific">Achromobacter veterisilvae</name>
    <dbReference type="NCBI Taxonomy" id="2069367"/>
    <lineage>
        <taxon>Bacteria</taxon>
        <taxon>Pseudomonadati</taxon>
        <taxon>Pseudomonadota</taxon>
        <taxon>Betaproteobacteria</taxon>
        <taxon>Burkholderiales</taxon>
        <taxon>Alcaligenaceae</taxon>
        <taxon>Achromobacter</taxon>
    </lineage>
</organism>
<proteinExistence type="predicted"/>
<dbReference type="RefSeq" id="WP_129246632.1">
    <property type="nucleotide sequence ID" value="NZ_UFQC01000059.1"/>
</dbReference>
<accession>A0A446D0T1</accession>
<keyword evidence="1" id="KW-0472">Membrane</keyword>
<keyword evidence="1" id="KW-0812">Transmembrane</keyword>
<keyword evidence="1" id="KW-1133">Transmembrane helix</keyword>
<evidence type="ECO:0008006" key="4">
    <source>
        <dbReference type="Google" id="ProtNLM"/>
    </source>
</evidence>
<dbReference type="EMBL" id="UFQC01000059">
    <property type="protein sequence ID" value="SSW73677.1"/>
    <property type="molecule type" value="Genomic_DNA"/>
</dbReference>
<feature type="transmembrane region" description="Helical" evidence="1">
    <location>
        <begin position="84"/>
        <end position="104"/>
    </location>
</feature>
<evidence type="ECO:0000313" key="2">
    <source>
        <dbReference type="EMBL" id="SSW73677.1"/>
    </source>
</evidence>
<dbReference type="OrthoDB" id="5195601at2"/>
<dbReference type="Proteomes" id="UP000289465">
    <property type="component" value="Unassembled WGS sequence"/>
</dbReference>
<feature type="transmembrane region" description="Helical" evidence="1">
    <location>
        <begin position="110"/>
        <end position="133"/>
    </location>
</feature>
<gene>
    <name evidence="2" type="ORF">AVE30378_06024</name>
</gene>